<dbReference type="PANTHER" id="PTHR43651:SF11">
    <property type="entry name" value="MALTO-OLIGOSYLTREHALOSE TREHALOHYDROLASE"/>
    <property type="match status" value="1"/>
</dbReference>
<keyword evidence="6" id="KW-0963">Cytoplasm</keyword>
<evidence type="ECO:0000256" key="3">
    <source>
        <dbReference type="ARBA" id="ARBA00008061"/>
    </source>
</evidence>
<dbReference type="Gene3D" id="2.60.40.1180">
    <property type="entry name" value="Golgi alpha-mannosidase II"/>
    <property type="match status" value="1"/>
</dbReference>
<evidence type="ECO:0000256" key="16">
    <source>
        <dbReference type="PIRSR" id="PIRSR006337-3"/>
    </source>
</evidence>
<dbReference type="InterPro" id="IPR006047">
    <property type="entry name" value="GH13_cat_dom"/>
</dbReference>
<dbReference type="RefSeq" id="WP_108003287.1">
    <property type="nucleotide sequence ID" value="NZ_JBHEEX010000003.1"/>
</dbReference>
<comment type="subcellular location">
    <subcellularLocation>
        <location evidence="1 15">Cytoplasm</location>
    </subcellularLocation>
</comment>
<dbReference type="CDD" id="cd11325">
    <property type="entry name" value="AmyAc_GTHase"/>
    <property type="match status" value="1"/>
</dbReference>
<evidence type="ECO:0000313" key="18">
    <source>
        <dbReference type="EMBL" id="PTM94168.1"/>
    </source>
</evidence>
<evidence type="ECO:0000256" key="8">
    <source>
        <dbReference type="ARBA" id="ARBA00023277"/>
    </source>
</evidence>
<evidence type="ECO:0000256" key="5">
    <source>
        <dbReference type="ARBA" id="ARBA00015938"/>
    </source>
</evidence>
<dbReference type="NCBIfam" id="TIGR02402">
    <property type="entry name" value="trehalose_TreZ"/>
    <property type="match status" value="1"/>
</dbReference>
<evidence type="ECO:0000256" key="2">
    <source>
        <dbReference type="ARBA" id="ARBA00005199"/>
    </source>
</evidence>
<evidence type="ECO:0000256" key="10">
    <source>
        <dbReference type="ARBA" id="ARBA00032057"/>
    </source>
</evidence>
<dbReference type="InterPro" id="IPR012768">
    <property type="entry name" value="Trehalose_TreZ"/>
</dbReference>
<evidence type="ECO:0000256" key="4">
    <source>
        <dbReference type="ARBA" id="ARBA00012268"/>
    </source>
</evidence>
<dbReference type="UniPathway" id="UPA00299"/>
<feature type="active site" description="Nucleophile" evidence="15">
    <location>
        <position position="259"/>
    </location>
</feature>
<evidence type="ECO:0000313" key="19">
    <source>
        <dbReference type="Proteomes" id="UP000241247"/>
    </source>
</evidence>
<evidence type="ECO:0000256" key="14">
    <source>
        <dbReference type="PIRNR" id="PIRNR006337"/>
    </source>
</evidence>
<protein>
    <recommendedName>
        <fullName evidence="5 13">Malto-oligosyltrehalose trehalohydrolase</fullName>
        <shortName evidence="14">MTHase</shortName>
        <ecNumber evidence="4 13">3.2.1.141</ecNumber>
    </recommendedName>
    <alternativeName>
        <fullName evidence="11 14">4-alpha-D-((1-&gt;4)-alpha-D-glucano)trehalose trehalohydrolase</fullName>
    </alternativeName>
    <alternativeName>
        <fullName evidence="10 14">Maltooligosyl trehalose trehalohydrolase</fullName>
    </alternativeName>
</protein>
<comment type="caution">
    <text evidence="18">The sequence shown here is derived from an EMBL/GenBank/DDBJ whole genome shotgun (WGS) entry which is preliminary data.</text>
</comment>
<evidence type="ECO:0000256" key="7">
    <source>
        <dbReference type="ARBA" id="ARBA00022801"/>
    </source>
</evidence>
<dbReference type="EC" id="3.2.1.141" evidence="4 13"/>
<accession>A0A2T5B5A1</accession>
<dbReference type="EMBL" id="PZZZ01000005">
    <property type="protein sequence ID" value="PTM94168.1"/>
    <property type="molecule type" value="Genomic_DNA"/>
</dbReference>
<comment type="catalytic activity">
    <reaction evidence="12 14">
        <text>hydrolysis of (1-&gt;4)-alpha-D-glucosidic linkage in 4-alpha-D-[(1-&gt;4)-alpha-D-glucanosyl]n trehalose to yield trehalose and (1-&gt;4)-alpha-D-glucan.</text>
        <dbReference type="EC" id="3.2.1.141"/>
    </reaction>
</comment>
<comment type="pathway">
    <text evidence="2 14">Glycan biosynthesis; trehalose biosynthesis.</text>
</comment>
<reference evidence="18 19" key="1">
    <citation type="submission" date="2018-04" db="EMBL/GenBank/DDBJ databases">
        <title>Genomic Encyclopedia of Type Strains, Phase IV (KMG-IV): sequencing the most valuable type-strain genomes for metagenomic binning, comparative biology and taxonomic classification.</title>
        <authorList>
            <person name="Goeker M."/>
        </authorList>
    </citation>
    <scope>NUCLEOTIDE SEQUENCE [LARGE SCALE GENOMIC DNA]</scope>
    <source>
        <strain evidence="18 19">DSM 7138</strain>
    </source>
</reference>
<dbReference type="InterPro" id="IPR017853">
    <property type="entry name" value="GH"/>
</dbReference>
<sequence>MRPRHRHWGANCLGDDRVQFRLWAPSQSAVALALNGRELLMEAVPGGWFETTVDNVPHGTPYLFRLADGMLVPDPASCAQLNEVDGPSLVVDQERYRWHDGGWRGRPWCETVLYELHVGTFTPEGSFRAAIDKLEFLSGLGVTAIELMPVAQFPGRRGWGYDGVLHYAPHNAYGTADDLKALVDAAHALGIMVLLDVVYNHFGPQGNYLGSYAPSFFHPERHTPWGGAIAFDEPAVRRYFIDNALYWIGDFHFDGLRLDATEHMEDSSDRHILEELAGEVRSAFPDREVHLICEDPAHLELLQPDETGRPPYTAVWNHDLHHVLHVIATDEQVGHYAPFAVDRWASLREAITGRILRLSTSGDISYAGPVPPRLQVTFLQNHDQVGNRAFGERLASLADDRLLAALMAMLLLSPQVPMLFMGEEFGEGGSFHFFLDHDAAEPEAMRRSRWQEAQNFSKIAADVSRFDLPDPRALETFERSKLDWPLAADPAASAHAGFVRDLVALRRKHVVPFLSRPETIAATALETAPGVLAIDWSAGEAALRLRANLLDTEEPAPPAPGQTIFATAGVLPATVTLPPFAVLVTIDAGAGTFPNPGRLSRQREERKP</sequence>
<keyword evidence="7 14" id="KW-0378">Hydrolase</keyword>
<gene>
    <name evidence="18" type="ORF">C7449_10567</name>
</gene>
<evidence type="ECO:0000256" key="1">
    <source>
        <dbReference type="ARBA" id="ARBA00004496"/>
    </source>
</evidence>
<name>A0A2T5B5A1_MYCDI</name>
<keyword evidence="8" id="KW-0119">Carbohydrate metabolism</keyword>
<dbReference type="GO" id="GO:0005737">
    <property type="term" value="C:cytoplasm"/>
    <property type="evidence" value="ECO:0007669"/>
    <property type="project" value="UniProtKB-SubCell"/>
</dbReference>
<dbReference type="PANTHER" id="PTHR43651">
    <property type="entry name" value="1,4-ALPHA-GLUCAN-BRANCHING ENZYME"/>
    <property type="match status" value="1"/>
</dbReference>
<feature type="domain" description="Glycosyl hydrolase family 13 catalytic" evidence="17">
    <location>
        <begin position="97"/>
        <end position="467"/>
    </location>
</feature>
<evidence type="ECO:0000259" key="17">
    <source>
        <dbReference type="SMART" id="SM00642"/>
    </source>
</evidence>
<feature type="site" description="Transition state stabilizer" evidence="16">
    <location>
        <position position="383"/>
    </location>
</feature>
<keyword evidence="19" id="KW-1185">Reference proteome</keyword>
<dbReference type="Proteomes" id="UP000241247">
    <property type="component" value="Unassembled WGS sequence"/>
</dbReference>
<feature type="active site" description="Proton donor" evidence="15">
    <location>
        <position position="294"/>
    </location>
</feature>
<keyword evidence="9 14" id="KW-0326">Glycosidase</keyword>
<dbReference type="AlphaFoldDB" id="A0A2T5B5A1"/>
<organism evidence="18 19">
    <name type="scientific">Mycoplana dimorpha</name>
    <dbReference type="NCBI Taxonomy" id="28320"/>
    <lineage>
        <taxon>Bacteria</taxon>
        <taxon>Pseudomonadati</taxon>
        <taxon>Pseudomonadota</taxon>
        <taxon>Alphaproteobacteria</taxon>
        <taxon>Hyphomicrobiales</taxon>
        <taxon>Rhizobiaceae</taxon>
        <taxon>Mycoplana</taxon>
    </lineage>
</organism>
<dbReference type="OrthoDB" id="9800174at2"/>
<dbReference type="Gene3D" id="3.20.20.80">
    <property type="entry name" value="Glycosidases"/>
    <property type="match status" value="1"/>
</dbReference>
<dbReference type="CDD" id="cd02853">
    <property type="entry name" value="E_set_MTHase_like_N"/>
    <property type="match status" value="1"/>
</dbReference>
<dbReference type="PIRSF" id="PIRSF006337">
    <property type="entry name" value="Trehalose_TreZ"/>
    <property type="match status" value="1"/>
</dbReference>
<evidence type="ECO:0000256" key="13">
    <source>
        <dbReference type="NCBIfam" id="TIGR02402"/>
    </source>
</evidence>
<evidence type="ECO:0000256" key="12">
    <source>
        <dbReference type="ARBA" id="ARBA00034013"/>
    </source>
</evidence>
<dbReference type="GO" id="GO:0033942">
    <property type="term" value="F:4-alpha-D-(1-&gt;4)-alpha-D-glucanotrehalose trehalohydrolase activity"/>
    <property type="evidence" value="ECO:0007669"/>
    <property type="project" value="UniProtKB-EC"/>
</dbReference>
<evidence type="ECO:0000256" key="15">
    <source>
        <dbReference type="PIRSR" id="PIRSR006337-1"/>
    </source>
</evidence>
<dbReference type="GO" id="GO:0005992">
    <property type="term" value="P:trehalose biosynthetic process"/>
    <property type="evidence" value="ECO:0007669"/>
    <property type="project" value="UniProtKB-UniRule"/>
</dbReference>
<dbReference type="Gene3D" id="2.60.40.10">
    <property type="entry name" value="Immunoglobulins"/>
    <property type="match status" value="1"/>
</dbReference>
<dbReference type="SMART" id="SM00642">
    <property type="entry name" value="Aamy"/>
    <property type="match status" value="1"/>
</dbReference>
<dbReference type="InterPro" id="IPR014756">
    <property type="entry name" value="Ig_E-set"/>
</dbReference>
<dbReference type="SUPFAM" id="SSF51445">
    <property type="entry name" value="(Trans)glycosidases"/>
    <property type="match status" value="1"/>
</dbReference>
<comment type="similarity">
    <text evidence="3 14">Belongs to the glycosyl hydrolase 13 family.</text>
</comment>
<dbReference type="InterPro" id="IPR013783">
    <property type="entry name" value="Ig-like_fold"/>
</dbReference>
<dbReference type="SUPFAM" id="SSF81296">
    <property type="entry name" value="E set domains"/>
    <property type="match status" value="1"/>
</dbReference>
<evidence type="ECO:0000256" key="6">
    <source>
        <dbReference type="ARBA" id="ARBA00022490"/>
    </source>
</evidence>
<evidence type="ECO:0000256" key="9">
    <source>
        <dbReference type="ARBA" id="ARBA00023295"/>
    </source>
</evidence>
<dbReference type="Gene3D" id="1.10.10.760">
    <property type="entry name" value="E-set domains of sugar-utilizing enzymes"/>
    <property type="match status" value="1"/>
</dbReference>
<dbReference type="Pfam" id="PF00128">
    <property type="entry name" value="Alpha-amylase"/>
    <property type="match status" value="1"/>
</dbReference>
<evidence type="ECO:0000256" key="11">
    <source>
        <dbReference type="ARBA" id="ARBA00033284"/>
    </source>
</evidence>
<dbReference type="InterPro" id="IPR013780">
    <property type="entry name" value="Glyco_hydro_b"/>
</dbReference>
<proteinExistence type="inferred from homology"/>
<dbReference type="InterPro" id="IPR044901">
    <property type="entry name" value="Trehalose_TreZ_E-set_sf"/>
</dbReference>